<dbReference type="Proteomes" id="UP000064967">
    <property type="component" value="Chromosome"/>
</dbReference>
<gene>
    <name evidence="2" type="ORF">AKJ09_03075</name>
</gene>
<keyword evidence="3" id="KW-1185">Reference proteome</keyword>
<evidence type="ECO:0008006" key="4">
    <source>
        <dbReference type="Google" id="ProtNLM"/>
    </source>
</evidence>
<sequence>MKMPSFLAGVRRLGVFAGAALVVTGAVASAACSSDPTSNIGLCSDYTPPATFDATTPAVSFSKDVMPIFKQSCAFSTCHGSNVGDANGVYLGDDAPRVHAAVLGVVASELPSMAFVVAGDPRASYLMRKMDGSQCALDAQCQGGSCQMSMPRGEDPLPLETRDVVRRWIAQGAKND</sequence>
<dbReference type="AlphaFoldDB" id="A0A0K1PSR6"/>
<feature type="chain" id="PRO_5005466198" description="Cytochrome C Planctomycete-type domain-containing protein" evidence="1">
    <location>
        <begin position="31"/>
        <end position="176"/>
    </location>
</feature>
<organism evidence="2 3">
    <name type="scientific">Labilithrix luteola</name>
    <dbReference type="NCBI Taxonomy" id="1391654"/>
    <lineage>
        <taxon>Bacteria</taxon>
        <taxon>Pseudomonadati</taxon>
        <taxon>Myxococcota</taxon>
        <taxon>Polyangia</taxon>
        <taxon>Polyangiales</taxon>
        <taxon>Labilitrichaceae</taxon>
        <taxon>Labilithrix</taxon>
    </lineage>
</organism>
<feature type="signal peptide" evidence="1">
    <location>
        <begin position="1"/>
        <end position="30"/>
    </location>
</feature>
<reference evidence="2 3" key="1">
    <citation type="submission" date="2015-08" db="EMBL/GenBank/DDBJ databases">
        <authorList>
            <person name="Babu N.S."/>
            <person name="Beckwith C.J."/>
            <person name="Beseler K.G."/>
            <person name="Brison A."/>
            <person name="Carone J.V."/>
            <person name="Caskin T.P."/>
            <person name="Diamond M."/>
            <person name="Durham M.E."/>
            <person name="Foxe J.M."/>
            <person name="Go M."/>
            <person name="Henderson B.A."/>
            <person name="Jones I.B."/>
            <person name="McGettigan J.A."/>
            <person name="Micheletti S.J."/>
            <person name="Nasrallah M.E."/>
            <person name="Ortiz D."/>
            <person name="Piller C.R."/>
            <person name="Privatt S.R."/>
            <person name="Schneider S.L."/>
            <person name="Sharp S."/>
            <person name="Smith T.C."/>
            <person name="Stanton J.D."/>
            <person name="Ullery H.E."/>
            <person name="Wilson R.J."/>
            <person name="Serrano M.G."/>
            <person name="Buck G."/>
            <person name="Lee V."/>
            <person name="Wang Y."/>
            <person name="Carvalho R."/>
            <person name="Voegtly L."/>
            <person name="Shi R."/>
            <person name="Duckworth R."/>
            <person name="Johnson A."/>
            <person name="Loviza R."/>
            <person name="Walstead R."/>
            <person name="Shah Z."/>
            <person name="Kiflezghi M."/>
            <person name="Wade K."/>
            <person name="Ball S.L."/>
            <person name="Bradley K.W."/>
            <person name="Asai D.J."/>
            <person name="Bowman C.A."/>
            <person name="Russell D.A."/>
            <person name="Pope W.H."/>
            <person name="Jacobs-Sera D."/>
            <person name="Hendrix R.W."/>
            <person name="Hatfull G.F."/>
        </authorList>
    </citation>
    <scope>NUCLEOTIDE SEQUENCE [LARGE SCALE GENOMIC DNA]</scope>
    <source>
        <strain evidence="2 3">DSM 27648</strain>
    </source>
</reference>
<name>A0A0K1PSR6_9BACT</name>
<evidence type="ECO:0000256" key="1">
    <source>
        <dbReference type="SAM" id="SignalP"/>
    </source>
</evidence>
<keyword evidence="1" id="KW-0732">Signal</keyword>
<dbReference type="EMBL" id="CP012333">
    <property type="protein sequence ID" value="AKU96411.1"/>
    <property type="molecule type" value="Genomic_DNA"/>
</dbReference>
<accession>A0A0K1PSR6</accession>
<dbReference type="STRING" id="1391654.AKJ09_03075"/>
<protein>
    <recommendedName>
        <fullName evidence="4">Cytochrome C Planctomycete-type domain-containing protein</fullName>
    </recommendedName>
</protein>
<proteinExistence type="predicted"/>
<evidence type="ECO:0000313" key="2">
    <source>
        <dbReference type="EMBL" id="AKU96411.1"/>
    </source>
</evidence>
<dbReference type="KEGG" id="llu:AKJ09_03075"/>
<evidence type="ECO:0000313" key="3">
    <source>
        <dbReference type="Proteomes" id="UP000064967"/>
    </source>
</evidence>
<dbReference type="PROSITE" id="PS51257">
    <property type="entry name" value="PROKAR_LIPOPROTEIN"/>
    <property type="match status" value="1"/>
</dbReference>